<dbReference type="PROSITE" id="PS50213">
    <property type="entry name" value="FAS1"/>
    <property type="match status" value="2"/>
</dbReference>
<evidence type="ECO:0000313" key="4">
    <source>
        <dbReference type="Proteomes" id="UP000242188"/>
    </source>
</evidence>
<evidence type="ECO:0000256" key="1">
    <source>
        <dbReference type="SAM" id="SignalP"/>
    </source>
</evidence>
<dbReference type="Gene3D" id="2.30.180.10">
    <property type="entry name" value="FAS1 domain"/>
    <property type="match status" value="2"/>
</dbReference>
<dbReference type="Pfam" id="PF02469">
    <property type="entry name" value="Fasciclin"/>
    <property type="match status" value="2"/>
</dbReference>
<accession>A0A210QAG1</accession>
<feature type="chain" id="PRO_5013097922" evidence="1">
    <location>
        <begin position="17"/>
        <end position="299"/>
    </location>
</feature>
<dbReference type="Proteomes" id="UP000242188">
    <property type="component" value="Unassembled WGS sequence"/>
</dbReference>
<name>A0A210QAG1_MIZYE</name>
<evidence type="ECO:0000313" key="3">
    <source>
        <dbReference type="EMBL" id="OWF45720.1"/>
    </source>
</evidence>
<dbReference type="InterPro" id="IPR050904">
    <property type="entry name" value="Adhesion/Biosynth-related"/>
</dbReference>
<dbReference type="SUPFAM" id="SSF82153">
    <property type="entry name" value="FAS1 domain"/>
    <property type="match status" value="2"/>
</dbReference>
<dbReference type="FunFam" id="2.30.180.10:FF:000032">
    <property type="entry name" value="Fasciclin domain-containing protein, putative"/>
    <property type="match status" value="1"/>
</dbReference>
<dbReference type="PANTHER" id="PTHR10900:SF77">
    <property type="entry name" value="FI19380P1"/>
    <property type="match status" value="1"/>
</dbReference>
<evidence type="ECO:0000259" key="2">
    <source>
        <dbReference type="PROSITE" id="PS50213"/>
    </source>
</evidence>
<organism evidence="3 4">
    <name type="scientific">Mizuhopecten yessoensis</name>
    <name type="common">Japanese scallop</name>
    <name type="synonym">Patinopecten yessoensis</name>
    <dbReference type="NCBI Taxonomy" id="6573"/>
    <lineage>
        <taxon>Eukaryota</taxon>
        <taxon>Metazoa</taxon>
        <taxon>Spiralia</taxon>
        <taxon>Lophotrochozoa</taxon>
        <taxon>Mollusca</taxon>
        <taxon>Bivalvia</taxon>
        <taxon>Autobranchia</taxon>
        <taxon>Pteriomorphia</taxon>
        <taxon>Pectinida</taxon>
        <taxon>Pectinoidea</taxon>
        <taxon>Pectinidae</taxon>
        <taxon>Mizuhopecten</taxon>
    </lineage>
</organism>
<proteinExistence type="predicted"/>
<dbReference type="InterPro" id="IPR036378">
    <property type="entry name" value="FAS1_dom_sf"/>
</dbReference>
<reference evidence="3 4" key="1">
    <citation type="journal article" date="2017" name="Nat. Ecol. Evol.">
        <title>Scallop genome provides insights into evolution of bilaterian karyotype and development.</title>
        <authorList>
            <person name="Wang S."/>
            <person name="Zhang J."/>
            <person name="Jiao W."/>
            <person name="Li J."/>
            <person name="Xun X."/>
            <person name="Sun Y."/>
            <person name="Guo X."/>
            <person name="Huan P."/>
            <person name="Dong B."/>
            <person name="Zhang L."/>
            <person name="Hu X."/>
            <person name="Sun X."/>
            <person name="Wang J."/>
            <person name="Zhao C."/>
            <person name="Wang Y."/>
            <person name="Wang D."/>
            <person name="Huang X."/>
            <person name="Wang R."/>
            <person name="Lv J."/>
            <person name="Li Y."/>
            <person name="Zhang Z."/>
            <person name="Liu B."/>
            <person name="Lu W."/>
            <person name="Hui Y."/>
            <person name="Liang J."/>
            <person name="Zhou Z."/>
            <person name="Hou R."/>
            <person name="Li X."/>
            <person name="Liu Y."/>
            <person name="Li H."/>
            <person name="Ning X."/>
            <person name="Lin Y."/>
            <person name="Zhao L."/>
            <person name="Xing Q."/>
            <person name="Dou J."/>
            <person name="Li Y."/>
            <person name="Mao J."/>
            <person name="Guo H."/>
            <person name="Dou H."/>
            <person name="Li T."/>
            <person name="Mu C."/>
            <person name="Jiang W."/>
            <person name="Fu Q."/>
            <person name="Fu X."/>
            <person name="Miao Y."/>
            <person name="Liu J."/>
            <person name="Yu Q."/>
            <person name="Li R."/>
            <person name="Liao H."/>
            <person name="Li X."/>
            <person name="Kong Y."/>
            <person name="Jiang Z."/>
            <person name="Chourrout D."/>
            <person name="Li R."/>
            <person name="Bao Z."/>
        </authorList>
    </citation>
    <scope>NUCLEOTIDE SEQUENCE [LARGE SCALE GENOMIC DNA]</scope>
    <source>
        <strain evidence="3 4">PY_sf001</strain>
    </source>
</reference>
<dbReference type="EMBL" id="NEDP02004411">
    <property type="protein sequence ID" value="OWF45720.1"/>
    <property type="molecule type" value="Genomic_DNA"/>
</dbReference>
<keyword evidence="4" id="KW-1185">Reference proteome</keyword>
<keyword evidence="1" id="KW-0732">Signal</keyword>
<sequence length="299" mass="32147">MKTCVVLLSVLSLAAATLPNLVDLANANNATTLTQFLATAGLADVIRDQGPFTIIAPVDSAFAKIPSDVAANLTANPNVLANILQYHVIKGEIFTFDLKSGEVLTSLNGHAIRVYMNGGQIFFNQAKVVSMDVLQGSNGVIYLVDEVLSVPEGTIDQILLNPDYNISEFLELVKVAHLEGVLNRTSGQRYTLFAPSNAAINSLDPSILQKIKSSYSLTHRLVEYHLHRGTLHEKSLDHNGRITTAYSGHYISVTVGSDGVTKLNNVATLQETDLEAEDGVVHVISHVLIPSSLFSSIVG</sequence>
<feature type="domain" description="FAS1" evidence="2">
    <location>
        <begin position="17"/>
        <end position="148"/>
    </location>
</feature>
<protein>
    <submittedName>
        <fullName evidence="3">Periostin</fullName>
    </submittedName>
</protein>
<gene>
    <name evidence="3" type="ORF">KP79_PYT12231</name>
</gene>
<feature type="signal peptide" evidence="1">
    <location>
        <begin position="1"/>
        <end position="16"/>
    </location>
</feature>
<feature type="domain" description="FAS1" evidence="2">
    <location>
        <begin position="153"/>
        <end position="288"/>
    </location>
</feature>
<dbReference type="SMART" id="SM00554">
    <property type="entry name" value="FAS1"/>
    <property type="match status" value="2"/>
</dbReference>
<comment type="caution">
    <text evidence="3">The sequence shown here is derived from an EMBL/GenBank/DDBJ whole genome shotgun (WGS) entry which is preliminary data.</text>
</comment>
<dbReference type="InterPro" id="IPR000782">
    <property type="entry name" value="FAS1_domain"/>
</dbReference>
<dbReference type="OrthoDB" id="286301at2759"/>
<dbReference type="AlphaFoldDB" id="A0A210QAG1"/>
<dbReference type="PANTHER" id="PTHR10900">
    <property type="entry name" value="PERIOSTIN-RELATED"/>
    <property type="match status" value="1"/>
</dbReference>